<dbReference type="Gene3D" id="1.25.40.20">
    <property type="entry name" value="Ankyrin repeat-containing domain"/>
    <property type="match status" value="1"/>
</dbReference>
<name>A0AAV0Z4N4_VICFA</name>
<dbReference type="PANTHER" id="PTHR14493:SF159">
    <property type="entry name" value="ARM REPEAT CCCH-TYPE ZINC FINGER PROTEIN"/>
    <property type="match status" value="1"/>
</dbReference>
<dbReference type="AlphaFoldDB" id="A0AAV0Z4N4"/>
<dbReference type="SUPFAM" id="SSF48403">
    <property type="entry name" value="Ankyrin repeat"/>
    <property type="match status" value="1"/>
</dbReference>
<keyword evidence="3" id="KW-0863">Zinc-finger</keyword>
<dbReference type="GO" id="GO:0005886">
    <property type="term" value="C:plasma membrane"/>
    <property type="evidence" value="ECO:0007669"/>
    <property type="project" value="UniProtKB-SubCell"/>
</dbReference>
<evidence type="ECO:0000256" key="1">
    <source>
        <dbReference type="ARBA" id="ARBA00004413"/>
    </source>
</evidence>
<dbReference type="InterPro" id="IPR036770">
    <property type="entry name" value="Ankyrin_rpt-contain_sf"/>
</dbReference>
<dbReference type="GO" id="GO:0008270">
    <property type="term" value="F:zinc ion binding"/>
    <property type="evidence" value="ECO:0007669"/>
    <property type="project" value="UniProtKB-KW"/>
</dbReference>
<keyword evidence="2" id="KW-0479">Metal-binding</keyword>
<sequence length="165" mass="17849">MCSGSKSKISSSDYAMESKLEKGIHNSSILLELVASDDFDAFVREGEEKGLDVNEEGLWYGRRIGLKEMGAEKRTPLMIASLFGSIKVVKYIVLTGKVDVNGVCGSDMVTALHCAVVGGSELSFEVVKLLLEAGAPLLVFRVGLKFMLLFTINGTHLKLGLVSLY</sequence>
<evidence type="ECO:0000313" key="5">
    <source>
        <dbReference type="EMBL" id="CAI8591642.1"/>
    </source>
</evidence>
<dbReference type="InterPro" id="IPR045234">
    <property type="entry name" value="Unkempt-like"/>
</dbReference>
<accession>A0AAV0Z4N4</accession>
<dbReference type="Proteomes" id="UP001157006">
    <property type="component" value="Chromosome 1S"/>
</dbReference>
<evidence type="ECO:0000313" key="6">
    <source>
        <dbReference type="Proteomes" id="UP001157006"/>
    </source>
</evidence>
<protein>
    <submittedName>
        <fullName evidence="5">Uncharacterized protein</fullName>
    </submittedName>
</protein>
<organism evidence="5 6">
    <name type="scientific">Vicia faba</name>
    <name type="common">Broad bean</name>
    <name type="synonym">Faba vulgaris</name>
    <dbReference type="NCBI Taxonomy" id="3906"/>
    <lineage>
        <taxon>Eukaryota</taxon>
        <taxon>Viridiplantae</taxon>
        <taxon>Streptophyta</taxon>
        <taxon>Embryophyta</taxon>
        <taxon>Tracheophyta</taxon>
        <taxon>Spermatophyta</taxon>
        <taxon>Magnoliopsida</taxon>
        <taxon>eudicotyledons</taxon>
        <taxon>Gunneridae</taxon>
        <taxon>Pentapetalae</taxon>
        <taxon>rosids</taxon>
        <taxon>fabids</taxon>
        <taxon>Fabales</taxon>
        <taxon>Fabaceae</taxon>
        <taxon>Papilionoideae</taxon>
        <taxon>50 kb inversion clade</taxon>
        <taxon>NPAAA clade</taxon>
        <taxon>Hologalegina</taxon>
        <taxon>IRL clade</taxon>
        <taxon>Fabeae</taxon>
        <taxon>Vicia</taxon>
    </lineage>
</organism>
<evidence type="ECO:0000256" key="2">
    <source>
        <dbReference type="ARBA" id="ARBA00022723"/>
    </source>
</evidence>
<dbReference type="EMBL" id="OX451735">
    <property type="protein sequence ID" value="CAI8591642.1"/>
    <property type="molecule type" value="Genomic_DNA"/>
</dbReference>
<dbReference type="PANTHER" id="PTHR14493">
    <property type="entry name" value="UNKEMPT FAMILY MEMBER"/>
    <property type="match status" value="1"/>
</dbReference>
<comment type="subcellular location">
    <subcellularLocation>
        <location evidence="1">Cell membrane</location>
        <topology evidence="1">Peripheral membrane protein</topology>
        <orientation evidence="1">Cytoplasmic side</orientation>
    </subcellularLocation>
</comment>
<keyword evidence="4" id="KW-0862">Zinc</keyword>
<evidence type="ECO:0000256" key="4">
    <source>
        <dbReference type="ARBA" id="ARBA00022833"/>
    </source>
</evidence>
<reference evidence="5 6" key="1">
    <citation type="submission" date="2023-01" db="EMBL/GenBank/DDBJ databases">
        <authorList>
            <person name="Kreplak J."/>
        </authorList>
    </citation>
    <scope>NUCLEOTIDE SEQUENCE [LARGE SCALE GENOMIC DNA]</scope>
</reference>
<evidence type="ECO:0000256" key="3">
    <source>
        <dbReference type="ARBA" id="ARBA00022771"/>
    </source>
</evidence>
<dbReference type="SMART" id="SM00248">
    <property type="entry name" value="ANK"/>
    <property type="match status" value="2"/>
</dbReference>
<dbReference type="InterPro" id="IPR002110">
    <property type="entry name" value="Ankyrin_rpt"/>
</dbReference>
<gene>
    <name evidence="5" type="ORF">VFH_I000840</name>
</gene>
<dbReference type="Pfam" id="PF12796">
    <property type="entry name" value="Ank_2"/>
    <property type="match status" value="1"/>
</dbReference>
<keyword evidence="6" id="KW-1185">Reference proteome</keyword>
<proteinExistence type="predicted"/>